<dbReference type="KEGG" id="mtp:Mthe_1535"/>
<reference evidence="1 2" key="1">
    <citation type="submission" date="2006-10" db="EMBL/GenBank/DDBJ databases">
        <title>Complete sequence of Methanosaeta thermophila PT.</title>
        <authorList>
            <consortium name="US DOE Joint Genome Institute"/>
            <person name="Copeland A."/>
            <person name="Lucas S."/>
            <person name="Lapidus A."/>
            <person name="Barry K."/>
            <person name="Detter J.C."/>
            <person name="Glavina del Rio T."/>
            <person name="Hammon N."/>
            <person name="Israni S."/>
            <person name="Pitluck S."/>
            <person name="Chain P."/>
            <person name="Malfatti S."/>
            <person name="Shin M."/>
            <person name="Vergez L."/>
            <person name="Schmutz J."/>
            <person name="Larimer F."/>
            <person name="Land M."/>
            <person name="Hauser L."/>
            <person name="Kyrpides N."/>
            <person name="Kim E."/>
            <person name="Smith K.S."/>
            <person name="Ingram-Smith C."/>
            <person name="Richardson P."/>
        </authorList>
    </citation>
    <scope>NUCLEOTIDE SEQUENCE [LARGE SCALE GENOMIC DNA]</scope>
    <source>
        <strain evidence="2">DSM 6194 / JCM 14653 / NBRC 101360 / PT</strain>
    </source>
</reference>
<dbReference type="EMBL" id="CP000477">
    <property type="protein sequence ID" value="ABK15307.1"/>
    <property type="molecule type" value="Genomic_DNA"/>
</dbReference>
<proteinExistence type="predicted"/>
<name>A0B9D3_METTP</name>
<protein>
    <submittedName>
        <fullName evidence="1">Uncharacterized protein</fullName>
    </submittedName>
</protein>
<accession>A0B9D3</accession>
<gene>
    <name evidence="1" type="ordered locus">Mthe_1535</name>
</gene>
<dbReference type="Proteomes" id="UP000000674">
    <property type="component" value="Chromosome"/>
</dbReference>
<dbReference type="AlphaFoldDB" id="A0B9D3"/>
<sequence length="200" mass="21750">MWMRELMSLMLAAAILAAVACLVVISDRAESISVDEYISASRGEVTPVFDPRFPADPRSSRKLWEARKESGTDAEQETEALAENVSEVSAAPVLEENAPEISGRLRFVLKDLTSKGLELHLYRLDGTVFGHGTISENGSTQQVSAIGDIRGNTVDLDVISEYTIYRLKIDSSKSPMTGSFTAYRADASSWPGVVYQEGAA</sequence>
<dbReference type="HOGENOM" id="CLU_1363670_0_0_2"/>
<evidence type="ECO:0000313" key="2">
    <source>
        <dbReference type="Proteomes" id="UP000000674"/>
    </source>
</evidence>
<keyword evidence="2" id="KW-1185">Reference proteome</keyword>
<organism evidence="1 2">
    <name type="scientific">Methanothrix thermoacetophila (strain DSM 6194 / JCM 14653 / NBRC 101360 / PT)</name>
    <name type="common">Methanosaeta thermophila</name>
    <dbReference type="NCBI Taxonomy" id="349307"/>
    <lineage>
        <taxon>Archaea</taxon>
        <taxon>Methanobacteriati</taxon>
        <taxon>Methanobacteriota</taxon>
        <taxon>Stenosarchaea group</taxon>
        <taxon>Methanomicrobia</taxon>
        <taxon>Methanotrichales</taxon>
        <taxon>Methanotrichaceae</taxon>
        <taxon>Methanothrix</taxon>
    </lineage>
</organism>
<dbReference type="PROSITE" id="PS51257">
    <property type="entry name" value="PROKAR_LIPOPROTEIN"/>
    <property type="match status" value="1"/>
</dbReference>
<evidence type="ECO:0000313" key="1">
    <source>
        <dbReference type="EMBL" id="ABK15307.1"/>
    </source>
</evidence>